<dbReference type="Proteomes" id="UP000324629">
    <property type="component" value="Unassembled WGS sequence"/>
</dbReference>
<reference evidence="1 2" key="1">
    <citation type="journal article" date="2019" name="Gigascience">
        <title>Whole-genome sequence of the oriental lung fluke Paragonimus westermani.</title>
        <authorList>
            <person name="Oey H."/>
            <person name="Zakrzewski M."/>
            <person name="Narain K."/>
            <person name="Devi K.R."/>
            <person name="Agatsuma T."/>
            <person name="Nawaratna S."/>
            <person name="Gobert G.N."/>
            <person name="Jones M.K."/>
            <person name="Ragan M.A."/>
            <person name="McManus D.P."/>
            <person name="Krause L."/>
        </authorList>
    </citation>
    <scope>NUCLEOTIDE SEQUENCE [LARGE SCALE GENOMIC DNA]</scope>
    <source>
        <strain evidence="1 2">IND2009</strain>
    </source>
</reference>
<protein>
    <submittedName>
        <fullName evidence="1">Uncharacterized protein</fullName>
    </submittedName>
</protein>
<evidence type="ECO:0000313" key="2">
    <source>
        <dbReference type="Proteomes" id="UP000324629"/>
    </source>
</evidence>
<accession>A0A5J4NE60</accession>
<organism evidence="1 2">
    <name type="scientific">Paragonimus westermani</name>
    <dbReference type="NCBI Taxonomy" id="34504"/>
    <lineage>
        <taxon>Eukaryota</taxon>
        <taxon>Metazoa</taxon>
        <taxon>Spiralia</taxon>
        <taxon>Lophotrochozoa</taxon>
        <taxon>Platyhelminthes</taxon>
        <taxon>Trematoda</taxon>
        <taxon>Digenea</taxon>
        <taxon>Plagiorchiida</taxon>
        <taxon>Troglotremata</taxon>
        <taxon>Troglotrematidae</taxon>
        <taxon>Paragonimus</taxon>
    </lineage>
</organism>
<dbReference type="EMBL" id="QNGE01003691">
    <property type="protein sequence ID" value="KAA3673723.1"/>
    <property type="molecule type" value="Genomic_DNA"/>
</dbReference>
<proteinExistence type="predicted"/>
<evidence type="ECO:0000313" key="1">
    <source>
        <dbReference type="EMBL" id="KAA3673723.1"/>
    </source>
</evidence>
<keyword evidence="2" id="KW-1185">Reference proteome</keyword>
<gene>
    <name evidence="1" type="ORF">DEA37_0007679</name>
</gene>
<comment type="caution">
    <text evidence="1">The sequence shown here is derived from an EMBL/GenBank/DDBJ whole genome shotgun (WGS) entry which is preliminary data.</text>
</comment>
<sequence>MNTCSFPRSNLDVSAAEFVPSEKLQQKDNKQASIRQLKEIIEPVFQGNNSSSEHILQVRIPLKFHALIKQIALAKNVNAPRLIGEVLGDLVTVTPARSSIGFRFVKKLLAVLSVPDGQELQAGLIGSVDGITNTLIFDTSVNHLFTQFIRSETQEQSSVVCEGDGDLPDELTGESTDRVFGVLRLLNLLITRLNMADTPDEIICIPPTQPCIDLCLLVNAACRLQLTYASSNLSMVPESPSLAVDLFAQKNWLALLYQLFDTFSQCLPFFNCLLTHLNSCTLDGSWSNAGSLEERANTSSEKSVAMDNAFEHGAYLSSLLSNILTCMRELLLAVQLPLKLLRSTVLDVLLYANQLATLSTSYDAALEPSVHESDDDEVNECYRQFLEQTNQIPQC</sequence>
<dbReference type="AlphaFoldDB" id="A0A5J4NE60"/>
<name>A0A5J4NE60_9TREM</name>